<organism evidence="2 3">
    <name type="scientific">Methanolapillus millepedarum</name>
    <dbReference type="NCBI Taxonomy" id="3028296"/>
    <lineage>
        <taxon>Archaea</taxon>
        <taxon>Methanobacteriati</taxon>
        <taxon>Methanobacteriota</taxon>
        <taxon>Stenosarchaea group</taxon>
        <taxon>Methanomicrobia</taxon>
        <taxon>Methanosarcinales</taxon>
        <taxon>Methanosarcinaceae</taxon>
        <taxon>Methanolapillus</taxon>
    </lineage>
</organism>
<dbReference type="AlphaFoldDB" id="A0AA96V592"/>
<dbReference type="SUPFAM" id="SSF55486">
    <property type="entry name" value="Metalloproteases ('zincins'), catalytic domain"/>
    <property type="match status" value="1"/>
</dbReference>
<gene>
    <name evidence="2" type="ORF">MsAc7_13770</name>
</gene>
<evidence type="ECO:0000313" key="2">
    <source>
        <dbReference type="EMBL" id="WNY25815.1"/>
    </source>
</evidence>
<dbReference type="Pfam" id="PF11150">
    <property type="entry name" value="DUF2927"/>
    <property type="match status" value="1"/>
</dbReference>
<keyword evidence="1" id="KW-0812">Transmembrane</keyword>
<dbReference type="Gene3D" id="3.40.390.10">
    <property type="entry name" value="Collagenase (Catalytic Domain)"/>
    <property type="match status" value="1"/>
</dbReference>
<proteinExistence type="predicted"/>
<sequence>MKENNNSETGGSTPQKQTAAQTIKGIVILVVVFAVIAVVLSQSGAFAIINPGWGFKVLNEKSSEDFDEALVFIYDTHFTKPSVSGVQKWATPIKIKVEGNPSEKDLNALNEIIAAFNTVDGFPGMQIVNSGENVKIIFTTNENYEQIRNMYTGDSFDKSFCDFNVRNGEIYQANIIMEPGGPQGYRNSVQLHEFSHMIGFYNHVDGKTSIMNYNNPVSGMSKTDTLAFKMLYNPEIPIGMPYFRMVDYYDSMTVDEFLNQ</sequence>
<evidence type="ECO:0000256" key="1">
    <source>
        <dbReference type="SAM" id="Phobius"/>
    </source>
</evidence>
<dbReference type="InterPro" id="IPR024079">
    <property type="entry name" value="MetalloPept_cat_dom_sf"/>
</dbReference>
<name>A0AA96V592_9EURY</name>
<keyword evidence="1" id="KW-1133">Transmembrane helix</keyword>
<reference evidence="2 3" key="1">
    <citation type="submission" date="2023-07" db="EMBL/GenBank/DDBJ databases">
        <title>Closed genoem sequence of Methanosarcinaceae archaeon Ac7.</title>
        <authorList>
            <person name="Poehlein A."/>
            <person name="Protasov E."/>
            <person name="Platt K."/>
            <person name="Reeh H."/>
            <person name="Daniel R."/>
            <person name="Brune A."/>
        </authorList>
    </citation>
    <scope>NUCLEOTIDE SEQUENCE [LARGE SCALE GENOMIC DNA]</scope>
    <source>
        <strain evidence="2 3">Ac7</strain>
    </source>
</reference>
<dbReference type="InterPro" id="IPR021323">
    <property type="entry name" value="DUF2927"/>
</dbReference>
<protein>
    <submittedName>
        <fullName evidence="2">Uncharacterized protein</fullName>
    </submittedName>
</protein>
<dbReference type="RefSeq" id="WP_338102162.1">
    <property type="nucleotide sequence ID" value="NZ_CP131060.1"/>
</dbReference>
<accession>A0AA96V592</accession>
<dbReference type="EMBL" id="CP131060">
    <property type="protein sequence ID" value="WNY25815.1"/>
    <property type="molecule type" value="Genomic_DNA"/>
</dbReference>
<dbReference type="Proteomes" id="UP001303587">
    <property type="component" value="Chromosome"/>
</dbReference>
<dbReference type="GO" id="GO:0008237">
    <property type="term" value="F:metallopeptidase activity"/>
    <property type="evidence" value="ECO:0007669"/>
    <property type="project" value="InterPro"/>
</dbReference>
<dbReference type="GeneID" id="89230477"/>
<keyword evidence="1" id="KW-0472">Membrane</keyword>
<evidence type="ECO:0000313" key="3">
    <source>
        <dbReference type="Proteomes" id="UP001303587"/>
    </source>
</evidence>
<keyword evidence="3" id="KW-1185">Reference proteome</keyword>
<feature type="transmembrane region" description="Helical" evidence="1">
    <location>
        <begin position="26"/>
        <end position="49"/>
    </location>
</feature>